<accession>A0A7G9GKR5</accession>
<evidence type="ECO:0000256" key="1">
    <source>
        <dbReference type="ARBA" id="ARBA00022741"/>
    </source>
</evidence>
<dbReference type="EMBL" id="CP060636">
    <property type="protein sequence ID" value="QNM11397.1"/>
    <property type="molecule type" value="Genomic_DNA"/>
</dbReference>
<dbReference type="GO" id="GO:0016887">
    <property type="term" value="F:ATP hydrolysis activity"/>
    <property type="evidence" value="ECO:0007669"/>
    <property type="project" value="InterPro"/>
</dbReference>
<sequence length="645" mass="74222">MGISIVNDCLIISDDIVFLKDGNFKNQSFKKVILSSNIKVISKECFKNCDKLEEIILPIGVKRIEESAFENCSSLRKIIILGDLEYIGDYAFVETKIENITFPESLKYIGDYAFFCCLINEVYLPDSVEFIGESAFKDCGQIGNKIVLKFYEKKYFIEYCKNNLIKYEILTDRIFDYHIDEDGALTFNSDIVYIEKETFKNNQIITSINFDKDIIVINESAFENCKNLKSISLSGIITIDSRAFCNCSDLISCNFRGDVISIGDESFFNDSLIDVNFKNSIKKIGERAFAGNPLVFLKLPDDIEFIGQDAFFACQNKDNHILIESNSKIVENYCNQNNILHSKGRTIKLLNPLIKMKRYIKEVTFYTEVKKVYGSGYKRKVLLEDINLSFSSGDMVFIMGCSGSGKSTLLKSIFGITKQSKVYSELKIKNGKNEKVYHLKKGKSNFMKFLTYGPQFSLSNPNLKVKQEIKKKLELRNIYIKKEVYTKTITKYNLENLLDKKISNLSGGEKKRLMMAVADLCNCYIYAMDEPDSGLDEPFASQLFLQLWEKSCEGCIVAVVSHHPKDFVKNDKVIKFEEVFNKLLVLAVDEKDIGRVAYFGETKDARDFFKLKENDKYSDIIKILENQEQSNYYIKRWQQVMKKTK</sequence>
<dbReference type="RefSeq" id="WP_117451921.1">
    <property type="nucleotide sequence ID" value="NZ_CP060636.1"/>
</dbReference>
<protein>
    <submittedName>
        <fullName evidence="4">Leucine-rich repeat protein</fullName>
    </submittedName>
</protein>
<dbReference type="Pfam" id="PF00005">
    <property type="entry name" value="ABC_tran"/>
    <property type="match status" value="1"/>
</dbReference>
<dbReference type="Gene3D" id="3.80.10.10">
    <property type="entry name" value="Ribonuclease Inhibitor"/>
    <property type="match status" value="1"/>
</dbReference>
<gene>
    <name evidence="4" type="ORF">H9Q80_14220</name>
</gene>
<dbReference type="SMART" id="SM00382">
    <property type="entry name" value="AAA"/>
    <property type="match status" value="1"/>
</dbReference>
<dbReference type="Gene3D" id="3.40.50.300">
    <property type="entry name" value="P-loop containing nucleotide triphosphate hydrolases"/>
    <property type="match status" value="1"/>
</dbReference>
<reference evidence="4 5" key="1">
    <citation type="submission" date="2020-08" db="EMBL/GenBank/DDBJ databases">
        <authorList>
            <person name="Liu C."/>
            <person name="Sun Q."/>
        </authorList>
    </citation>
    <scope>NUCLEOTIDE SEQUENCE [LARGE SCALE GENOMIC DNA]</scope>
    <source>
        <strain evidence="4 5">NSJ-61</strain>
    </source>
</reference>
<dbReference type="InterPro" id="IPR026906">
    <property type="entry name" value="LRR_5"/>
</dbReference>
<evidence type="ECO:0000259" key="3">
    <source>
        <dbReference type="PROSITE" id="PS50893"/>
    </source>
</evidence>
<dbReference type="GO" id="GO:0005524">
    <property type="term" value="F:ATP binding"/>
    <property type="evidence" value="ECO:0007669"/>
    <property type="project" value="UniProtKB-KW"/>
</dbReference>
<keyword evidence="1" id="KW-0547">Nucleotide-binding</keyword>
<name>A0A7G9GKR5_9FIRM</name>
<dbReference type="InterPro" id="IPR027417">
    <property type="entry name" value="P-loop_NTPase"/>
</dbReference>
<dbReference type="SUPFAM" id="SSF52540">
    <property type="entry name" value="P-loop containing nucleoside triphosphate hydrolases"/>
    <property type="match status" value="1"/>
</dbReference>
<dbReference type="PROSITE" id="PS50893">
    <property type="entry name" value="ABC_TRANSPORTER_2"/>
    <property type="match status" value="1"/>
</dbReference>
<dbReference type="KEGG" id="ehn:H9Q80_14220"/>
<dbReference type="InterPro" id="IPR032675">
    <property type="entry name" value="LRR_dom_sf"/>
</dbReference>
<feature type="domain" description="ABC transporter" evidence="3">
    <location>
        <begin position="367"/>
        <end position="624"/>
    </location>
</feature>
<dbReference type="PANTHER" id="PTHR45661">
    <property type="entry name" value="SURFACE ANTIGEN"/>
    <property type="match status" value="1"/>
</dbReference>
<dbReference type="InterPro" id="IPR003593">
    <property type="entry name" value="AAA+_ATPase"/>
</dbReference>
<dbReference type="InterPro" id="IPR003439">
    <property type="entry name" value="ABC_transporter-like_ATP-bd"/>
</dbReference>
<dbReference type="AlphaFoldDB" id="A0A7G9GKR5"/>
<organism evidence="4 5">
    <name type="scientific">[Eubacterium] hominis</name>
    <dbReference type="NCBI Taxonomy" id="2764325"/>
    <lineage>
        <taxon>Bacteria</taxon>
        <taxon>Bacillati</taxon>
        <taxon>Bacillota</taxon>
        <taxon>Erysipelotrichia</taxon>
        <taxon>Erysipelotrichales</taxon>
        <taxon>Erysipelotrichaceae</taxon>
        <taxon>Amedibacillus</taxon>
    </lineage>
</organism>
<keyword evidence="5" id="KW-1185">Reference proteome</keyword>
<dbReference type="SUPFAM" id="SSF52058">
    <property type="entry name" value="L domain-like"/>
    <property type="match status" value="2"/>
</dbReference>
<dbReference type="InterPro" id="IPR053139">
    <property type="entry name" value="Surface_bspA-like"/>
</dbReference>
<evidence type="ECO:0000313" key="4">
    <source>
        <dbReference type="EMBL" id="QNM11397.1"/>
    </source>
</evidence>
<dbReference type="Proteomes" id="UP000515856">
    <property type="component" value="Chromosome"/>
</dbReference>
<keyword evidence="2" id="KW-0067">ATP-binding</keyword>
<proteinExistence type="predicted"/>
<evidence type="ECO:0000313" key="5">
    <source>
        <dbReference type="Proteomes" id="UP000515856"/>
    </source>
</evidence>
<dbReference type="Pfam" id="PF13306">
    <property type="entry name" value="LRR_5"/>
    <property type="match status" value="2"/>
</dbReference>
<dbReference type="PANTHER" id="PTHR45661:SF3">
    <property type="entry name" value="IG-LIKE DOMAIN-CONTAINING PROTEIN"/>
    <property type="match status" value="1"/>
</dbReference>
<evidence type="ECO:0000256" key="2">
    <source>
        <dbReference type="ARBA" id="ARBA00022840"/>
    </source>
</evidence>